<gene>
    <name evidence="5" type="ORF">JN11_03990</name>
</gene>
<keyword evidence="2" id="KW-1133">Transmembrane helix</keyword>
<protein>
    <submittedName>
        <fullName evidence="5">Tetratricopeptide repeat protein</fullName>
    </submittedName>
</protein>
<dbReference type="Pfam" id="PF08239">
    <property type="entry name" value="SH3_3"/>
    <property type="match status" value="1"/>
</dbReference>
<keyword evidence="3" id="KW-0732">Signal</keyword>
<dbReference type="PROSITE" id="PS50005">
    <property type="entry name" value="TPR"/>
    <property type="match status" value="1"/>
</dbReference>
<evidence type="ECO:0000256" key="1">
    <source>
        <dbReference type="PROSITE-ProRule" id="PRU00339"/>
    </source>
</evidence>
<dbReference type="RefSeq" id="WP_144915307.1">
    <property type="nucleotide sequence ID" value="NZ_VLLI01000013.1"/>
</dbReference>
<evidence type="ECO:0000256" key="2">
    <source>
        <dbReference type="SAM" id="Phobius"/>
    </source>
</evidence>
<dbReference type="InterPro" id="IPR019734">
    <property type="entry name" value="TPR_rpt"/>
</dbReference>
<evidence type="ECO:0000313" key="5">
    <source>
        <dbReference type="EMBL" id="TWI96256.1"/>
    </source>
</evidence>
<feature type="chain" id="PRO_5021916841" evidence="3">
    <location>
        <begin position="21"/>
        <end position="253"/>
    </location>
</feature>
<name>A0A562TT53_9SPHI</name>
<dbReference type="PROSITE" id="PS51781">
    <property type="entry name" value="SH3B"/>
    <property type="match status" value="1"/>
</dbReference>
<dbReference type="SMART" id="SM00287">
    <property type="entry name" value="SH3b"/>
    <property type="match status" value="1"/>
</dbReference>
<evidence type="ECO:0000313" key="6">
    <source>
        <dbReference type="Proteomes" id="UP000317010"/>
    </source>
</evidence>
<accession>A0A562TT53</accession>
<dbReference type="Proteomes" id="UP000317010">
    <property type="component" value="Unassembled WGS sequence"/>
</dbReference>
<dbReference type="Gene3D" id="2.30.30.40">
    <property type="entry name" value="SH3 Domains"/>
    <property type="match status" value="1"/>
</dbReference>
<feature type="signal peptide" evidence="3">
    <location>
        <begin position="1"/>
        <end position="20"/>
    </location>
</feature>
<keyword evidence="2" id="KW-0472">Membrane</keyword>
<proteinExistence type="predicted"/>
<feature type="transmembrane region" description="Helical" evidence="2">
    <location>
        <begin position="133"/>
        <end position="156"/>
    </location>
</feature>
<dbReference type="AlphaFoldDB" id="A0A562TT53"/>
<evidence type="ECO:0000259" key="4">
    <source>
        <dbReference type="PROSITE" id="PS51781"/>
    </source>
</evidence>
<comment type="caution">
    <text evidence="5">The sequence shown here is derived from an EMBL/GenBank/DDBJ whole genome shotgun (WGS) entry which is preliminary data.</text>
</comment>
<dbReference type="SMART" id="SM00028">
    <property type="entry name" value="TPR"/>
    <property type="match status" value="2"/>
</dbReference>
<organism evidence="5 6">
    <name type="scientific">Mucilaginibacter frigoritolerans</name>
    <dbReference type="NCBI Taxonomy" id="652788"/>
    <lineage>
        <taxon>Bacteria</taxon>
        <taxon>Pseudomonadati</taxon>
        <taxon>Bacteroidota</taxon>
        <taxon>Sphingobacteriia</taxon>
        <taxon>Sphingobacteriales</taxon>
        <taxon>Sphingobacteriaceae</taxon>
        <taxon>Mucilaginibacter</taxon>
    </lineage>
</organism>
<dbReference type="InterPro" id="IPR011990">
    <property type="entry name" value="TPR-like_helical_dom_sf"/>
</dbReference>
<keyword evidence="1" id="KW-0802">TPR repeat</keyword>
<dbReference type="SUPFAM" id="SSF48452">
    <property type="entry name" value="TPR-like"/>
    <property type="match status" value="1"/>
</dbReference>
<reference evidence="5 6" key="1">
    <citation type="submission" date="2019-07" db="EMBL/GenBank/DDBJ databases">
        <title>Genomic Encyclopedia of Archaeal and Bacterial Type Strains, Phase II (KMG-II): from individual species to whole genera.</title>
        <authorList>
            <person name="Goeker M."/>
        </authorList>
    </citation>
    <scope>NUCLEOTIDE SEQUENCE [LARGE SCALE GENOMIC DNA]</scope>
    <source>
        <strain evidence="5 6">ATCC BAA-1854</strain>
    </source>
</reference>
<sequence>MLKRSLYIFIWLVLPICSFGNDNAPQLFEKGNALYAKGQYKEALNTYQELLNGGYQSSTVYYNMGNASYKLDDIPSAILYFEKAHKLAPNDEDINFNIRLANSKTTDKVDEIPEFFLTRWWKSFIFSSSLNTLSILSIVFFLAASGLLILYFFAGAFSIKKYSFYAAIIGFFFGLILIFMAGRQVSYFDSHKQAIVFTNSVTVKSGPVDKSSSLFVIHDGTKVNVEDYNNDWIKIKLINGNEGWIKASDVRGI</sequence>
<feature type="transmembrane region" description="Helical" evidence="2">
    <location>
        <begin position="162"/>
        <end position="182"/>
    </location>
</feature>
<dbReference type="EMBL" id="VLLI01000013">
    <property type="protein sequence ID" value="TWI96256.1"/>
    <property type="molecule type" value="Genomic_DNA"/>
</dbReference>
<dbReference type="InterPro" id="IPR003646">
    <property type="entry name" value="SH3-like_bac-type"/>
</dbReference>
<evidence type="ECO:0000256" key="3">
    <source>
        <dbReference type="SAM" id="SignalP"/>
    </source>
</evidence>
<keyword evidence="6" id="KW-1185">Reference proteome</keyword>
<feature type="domain" description="SH3b" evidence="4">
    <location>
        <begin position="191"/>
        <end position="253"/>
    </location>
</feature>
<dbReference type="OrthoDB" id="9776208at2"/>
<keyword evidence="2" id="KW-0812">Transmembrane</keyword>
<dbReference type="Pfam" id="PF00515">
    <property type="entry name" value="TPR_1"/>
    <property type="match status" value="1"/>
</dbReference>
<feature type="repeat" description="TPR" evidence="1">
    <location>
        <begin position="58"/>
        <end position="91"/>
    </location>
</feature>
<dbReference type="Gene3D" id="1.25.40.10">
    <property type="entry name" value="Tetratricopeptide repeat domain"/>
    <property type="match status" value="1"/>
</dbReference>